<feature type="transmembrane region" description="Helical" evidence="12">
    <location>
        <begin position="334"/>
        <end position="352"/>
    </location>
</feature>
<dbReference type="OrthoDB" id="5211at2759"/>
<evidence type="ECO:0000256" key="8">
    <source>
        <dbReference type="ARBA" id="ARBA00023133"/>
    </source>
</evidence>
<evidence type="ECO:0000256" key="3">
    <source>
        <dbReference type="ARBA" id="ARBA00022679"/>
    </source>
</evidence>
<keyword evidence="4 12" id="KW-0812">Transmembrane</keyword>
<keyword evidence="9 11" id="KW-0472">Membrane</keyword>
<dbReference type="GO" id="GO:0031966">
    <property type="term" value="C:mitochondrial membrane"/>
    <property type="evidence" value="ECO:0007669"/>
    <property type="project" value="UniProtKB-SubCell"/>
</dbReference>
<dbReference type="AlphaFoldDB" id="A0A1B7THA8"/>
<dbReference type="PROSITE" id="PS00943">
    <property type="entry name" value="UBIA"/>
    <property type="match status" value="1"/>
</dbReference>
<evidence type="ECO:0000313" key="13">
    <source>
        <dbReference type="EMBL" id="OBA28119.1"/>
    </source>
</evidence>
<dbReference type="EC" id="2.5.1.-" evidence="11"/>
<evidence type="ECO:0000256" key="6">
    <source>
        <dbReference type="ARBA" id="ARBA00022989"/>
    </source>
</evidence>
<dbReference type="InterPro" id="IPR030470">
    <property type="entry name" value="UbiA_prenylTrfase_CS"/>
</dbReference>
<evidence type="ECO:0000256" key="11">
    <source>
        <dbReference type="PIRNR" id="PIRNR001773"/>
    </source>
</evidence>
<keyword evidence="8 11" id="KW-0350">Heme biosynthesis</keyword>
<evidence type="ECO:0000313" key="14">
    <source>
        <dbReference type="Proteomes" id="UP000092321"/>
    </source>
</evidence>
<dbReference type="Gene3D" id="1.10.357.140">
    <property type="entry name" value="UbiA prenyltransferase"/>
    <property type="match status" value="1"/>
</dbReference>
<dbReference type="NCBIfam" id="TIGR01473">
    <property type="entry name" value="cyoE_ctaB"/>
    <property type="match status" value="1"/>
</dbReference>
<dbReference type="CDD" id="cd13957">
    <property type="entry name" value="PT_UbiA_Cox10"/>
    <property type="match status" value="1"/>
</dbReference>
<comment type="caution">
    <text evidence="13">The sequence shown here is derived from an EMBL/GenBank/DDBJ whole genome shotgun (WGS) entry which is preliminary data.</text>
</comment>
<sequence length="456" mass="51419">MLVFQAYPPFQRSIKQSFTLFNKTNNHILQNNFILNNRLHAHAISSSIKRYNSVNSKDNNNKEEISTVNSTTLQKVAKNLTCTDAVTGTEGKTVDSNNNKEPFEIKYKEQTIQAPLSFKTVKGNPVLLKKLLNAYLQLSKPRLSILVMLSAICSYALSPLAASVPTLISLTVGTSLASASANAINMGREPEFDSKMQRTLMRPVVKGILTSKQAYQFSAISGVLGTAILYFGVNTTVALLGLSNIVLYSWIYTSLKRKSIINTWVGALVGGIPPLMGWCASSSILDPAAWCLAGLLYCWQFPHFNTLSHNIKQQYKEAGYVMTAWKNPMLNARVSLRYALLMIPLCIGLSYYNVCDWYYSVDSTLINLWLSYWAFKFYWQQRINYKNINSKTFNMEEGIIKANNFAKRCFWVSVLHLPLVLILAILHRKGRWDFLFDDDEEEGGDQETSNKILLAT</sequence>
<keyword evidence="6 12" id="KW-1133">Transmembrane helix</keyword>
<feature type="transmembrane region" description="Helical" evidence="12">
    <location>
        <begin position="409"/>
        <end position="427"/>
    </location>
</feature>
<organism evidence="13 14">
    <name type="scientific">Hanseniaspora valbyensis NRRL Y-1626</name>
    <dbReference type="NCBI Taxonomy" id="766949"/>
    <lineage>
        <taxon>Eukaryota</taxon>
        <taxon>Fungi</taxon>
        <taxon>Dikarya</taxon>
        <taxon>Ascomycota</taxon>
        <taxon>Saccharomycotina</taxon>
        <taxon>Saccharomycetes</taxon>
        <taxon>Saccharomycodales</taxon>
        <taxon>Saccharomycodaceae</taxon>
        <taxon>Hanseniaspora</taxon>
    </lineage>
</organism>
<evidence type="ECO:0000256" key="5">
    <source>
        <dbReference type="ARBA" id="ARBA00022946"/>
    </source>
</evidence>
<keyword evidence="3 11" id="KW-0808">Transferase</keyword>
<dbReference type="PIRSF" id="PIRSF001773">
    <property type="entry name" value="COX10"/>
    <property type="match status" value="1"/>
</dbReference>
<feature type="transmembrane region" description="Helical" evidence="12">
    <location>
        <begin position="227"/>
        <end position="251"/>
    </location>
</feature>
<evidence type="ECO:0000256" key="2">
    <source>
        <dbReference type="ARBA" id="ARBA00016335"/>
    </source>
</evidence>
<gene>
    <name evidence="13" type="ORF">HANVADRAFT_51831</name>
</gene>
<dbReference type="PANTHER" id="PTHR43448:SF2">
    <property type="entry name" value="PROTOHEME IX FARNESYLTRANSFERASE, MITOCHONDRIAL"/>
    <property type="match status" value="1"/>
</dbReference>
<comment type="subcellular location">
    <subcellularLocation>
        <location evidence="1">Mitochondrion membrane</location>
        <topology evidence="1">Multi-pass membrane protein</topology>
    </subcellularLocation>
</comment>
<dbReference type="Proteomes" id="UP000092321">
    <property type="component" value="Unassembled WGS sequence"/>
</dbReference>
<dbReference type="GO" id="GO:0008495">
    <property type="term" value="F:protoheme IX farnesyltransferase activity"/>
    <property type="evidence" value="ECO:0007669"/>
    <property type="project" value="InterPro"/>
</dbReference>
<comment type="function">
    <text evidence="11">Converts protoheme IX and farnesyl diphosphate to heme O.</text>
</comment>
<accession>A0A1B7THA8</accession>
<reference evidence="14" key="1">
    <citation type="journal article" date="2016" name="Proc. Natl. Acad. Sci. U.S.A.">
        <title>Comparative genomics of biotechnologically important yeasts.</title>
        <authorList>
            <person name="Riley R."/>
            <person name="Haridas S."/>
            <person name="Wolfe K.H."/>
            <person name="Lopes M.R."/>
            <person name="Hittinger C.T."/>
            <person name="Goeker M."/>
            <person name="Salamov A.A."/>
            <person name="Wisecaver J.H."/>
            <person name="Long T.M."/>
            <person name="Calvey C.H."/>
            <person name="Aerts A.L."/>
            <person name="Barry K.W."/>
            <person name="Choi C."/>
            <person name="Clum A."/>
            <person name="Coughlan A.Y."/>
            <person name="Deshpande S."/>
            <person name="Douglass A.P."/>
            <person name="Hanson S.J."/>
            <person name="Klenk H.-P."/>
            <person name="LaButti K.M."/>
            <person name="Lapidus A."/>
            <person name="Lindquist E.A."/>
            <person name="Lipzen A.M."/>
            <person name="Meier-Kolthoff J.P."/>
            <person name="Ohm R.A."/>
            <person name="Otillar R.P."/>
            <person name="Pangilinan J.L."/>
            <person name="Peng Y."/>
            <person name="Rokas A."/>
            <person name="Rosa C.A."/>
            <person name="Scheuner C."/>
            <person name="Sibirny A.A."/>
            <person name="Slot J.C."/>
            <person name="Stielow J.B."/>
            <person name="Sun H."/>
            <person name="Kurtzman C.P."/>
            <person name="Blackwell M."/>
            <person name="Grigoriev I.V."/>
            <person name="Jeffries T.W."/>
        </authorList>
    </citation>
    <scope>NUCLEOTIDE SEQUENCE [LARGE SCALE GENOMIC DNA]</scope>
    <source>
        <strain evidence="14">NRRL Y-1626</strain>
    </source>
</reference>
<dbReference type="InterPro" id="IPR044878">
    <property type="entry name" value="UbiA_sf"/>
</dbReference>
<name>A0A1B7THA8_9ASCO</name>
<evidence type="ECO:0000256" key="9">
    <source>
        <dbReference type="ARBA" id="ARBA00023136"/>
    </source>
</evidence>
<feature type="transmembrane region" description="Helical" evidence="12">
    <location>
        <begin position="358"/>
        <end position="379"/>
    </location>
</feature>
<evidence type="ECO:0000256" key="7">
    <source>
        <dbReference type="ARBA" id="ARBA00023128"/>
    </source>
</evidence>
<protein>
    <recommendedName>
        <fullName evidence="2 11">Protoheme IX farnesyltransferase, mitochondrial</fullName>
        <ecNumber evidence="11">2.5.1.-</ecNumber>
    </recommendedName>
    <alternativeName>
        <fullName evidence="10 11">Heme O synthase</fullName>
    </alternativeName>
</protein>
<keyword evidence="5" id="KW-0809">Transit peptide</keyword>
<dbReference type="PANTHER" id="PTHR43448">
    <property type="entry name" value="PROTOHEME IX FARNESYLTRANSFERASE, MITOCHONDRIAL"/>
    <property type="match status" value="1"/>
</dbReference>
<evidence type="ECO:0000256" key="4">
    <source>
        <dbReference type="ARBA" id="ARBA00022692"/>
    </source>
</evidence>
<proteinExistence type="inferred from homology"/>
<keyword evidence="7 11" id="KW-0496">Mitochondrion</keyword>
<dbReference type="EMBL" id="LXPE01000005">
    <property type="protein sequence ID" value="OBA28119.1"/>
    <property type="molecule type" value="Genomic_DNA"/>
</dbReference>
<comment type="similarity">
    <text evidence="11">Belongs to the ubiA prenyltransferase family.</text>
</comment>
<dbReference type="InterPro" id="IPR000537">
    <property type="entry name" value="UbiA_prenyltransferase"/>
</dbReference>
<dbReference type="Pfam" id="PF01040">
    <property type="entry name" value="UbiA"/>
    <property type="match status" value="1"/>
</dbReference>
<keyword evidence="14" id="KW-1185">Reference proteome</keyword>
<evidence type="ECO:0000256" key="1">
    <source>
        <dbReference type="ARBA" id="ARBA00004225"/>
    </source>
</evidence>
<dbReference type="InterPro" id="IPR016315">
    <property type="entry name" value="Protohaem_IX_farnesylTrfase_mt"/>
</dbReference>
<dbReference type="InterPro" id="IPR006369">
    <property type="entry name" value="Protohaem_IX_farnesylTrfase"/>
</dbReference>
<evidence type="ECO:0000256" key="10">
    <source>
        <dbReference type="ARBA" id="ARBA00030253"/>
    </source>
</evidence>
<dbReference type="FunFam" id="1.10.357.140:FF:000004">
    <property type="entry name" value="Protoheme IX farnesyltransferase, mitochondrial"/>
    <property type="match status" value="1"/>
</dbReference>
<dbReference type="GO" id="GO:0006784">
    <property type="term" value="P:heme A biosynthetic process"/>
    <property type="evidence" value="ECO:0007669"/>
    <property type="project" value="TreeGrafter"/>
</dbReference>
<evidence type="ECO:0000256" key="12">
    <source>
        <dbReference type="SAM" id="Phobius"/>
    </source>
</evidence>